<keyword evidence="1 3" id="KW-0378">Hydrolase</keyword>
<feature type="domain" description="Alpha/beta hydrolase fold-3" evidence="2">
    <location>
        <begin position="80"/>
        <end position="276"/>
    </location>
</feature>
<dbReference type="GO" id="GO:0016787">
    <property type="term" value="F:hydrolase activity"/>
    <property type="evidence" value="ECO:0007669"/>
    <property type="project" value="UniProtKB-KW"/>
</dbReference>
<protein>
    <submittedName>
        <fullName evidence="3">Alpha/beta hydrolase</fullName>
    </submittedName>
</protein>
<reference evidence="3" key="1">
    <citation type="submission" date="2022-01" db="EMBL/GenBank/DDBJ databases">
        <title>Collection of gut derived symbiotic bacterial strains cultured from healthy donors.</title>
        <authorList>
            <person name="Lin H."/>
            <person name="Kohout C."/>
            <person name="Waligurski E."/>
            <person name="Pamer E.G."/>
        </authorList>
    </citation>
    <scope>NUCLEOTIDE SEQUENCE</scope>
    <source>
        <strain evidence="3">DFI.7.46</strain>
    </source>
</reference>
<evidence type="ECO:0000313" key="4">
    <source>
        <dbReference type="Proteomes" id="UP001200537"/>
    </source>
</evidence>
<name>A0AAJ1B9X7_9ACTO</name>
<gene>
    <name evidence="3" type="ORF">L0M99_00920</name>
</gene>
<comment type="caution">
    <text evidence="3">The sequence shown here is derived from an EMBL/GenBank/DDBJ whole genome shotgun (WGS) entry which is preliminary data.</text>
</comment>
<dbReference type="PANTHER" id="PTHR48081:SF8">
    <property type="entry name" value="ALPHA_BETA HYDROLASE FOLD-3 DOMAIN-CONTAINING PROTEIN-RELATED"/>
    <property type="match status" value="1"/>
</dbReference>
<dbReference type="RefSeq" id="WP_238127462.1">
    <property type="nucleotide sequence ID" value="NZ_JAGZVZ010000003.1"/>
</dbReference>
<dbReference type="AlphaFoldDB" id="A0AAJ1B9X7"/>
<dbReference type="Pfam" id="PF07859">
    <property type="entry name" value="Abhydrolase_3"/>
    <property type="match status" value="1"/>
</dbReference>
<evidence type="ECO:0000259" key="2">
    <source>
        <dbReference type="Pfam" id="PF07859"/>
    </source>
</evidence>
<dbReference type="InterPro" id="IPR013094">
    <property type="entry name" value="AB_hydrolase_3"/>
</dbReference>
<dbReference type="InterPro" id="IPR029058">
    <property type="entry name" value="AB_hydrolase_fold"/>
</dbReference>
<sequence>MDSKILLDSEIAAVLDTVPPQMAWDPPAMRAVGEKMLSGEIALPAGITREIVQVESKDGYQVELRVFRPKNREPQGIIYSIHGGGMIAGQARYDDGWNGQLAAETGQCVVSPNYRLAPENPYPLPLQDCVAGWQWVKAEFPALPSVIYGDSAGGNLAAAVTLFSRDQGIALADRVFLIEPVLDDRLETVSMQSGQDTPVWDLPNAKASWKAYLGGGKADIYAAPGRASDLSGWPETFLVANQCDPLRDEDIRFAQTLTESNVPVHLTLLPGTCHGVLGLQGPAVADQARELVINALKSAGI</sequence>
<evidence type="ECO:0000313" key="3">
    <source>
        <dbReference type="EMBL" id="MCG4617058.1"/>
    </source>
</evidence>
<evidence type="ECO:0000256" key="1">
    <source>
        <dbReference type="ARBA" id="ARBA00022801"/>
    </source>
</evidence>
<dbReference type="Gene3D" id="3.40.50.1820">
    <property type="entry name" value="alpha/beta hydrolase"/>
    <property type="match status" value="1"/>
</dbReference>
<proteinExistence type="predicted"/>
<dbReference type="EMBL" id="JAKNHJ010000001">
    <property type="protein sequence ID" value="MCG4617058.1"/>
    <property type="molecule type" value="Genomic_DNA"/>
</dbReference>
<dbReference type="Proteomes" id="UP001200537">
    <property type="component" value="Unassembled WGS sequence"/>
</dbReference>
<dbReference type="SUPFAM" id="SSF53474">
    <property type="entry name" value="alpha/beta-Hydrolases"/>
    <property type="match status" value="1"/>
</dbReference>
<dbReference type="PANTHER" id="PTHR48081">
    <property type="entry name" value="AB HYDROLASE SUPERFAMILY PROTEIN C4A8.06C"/>
    <property type="match status" value="1"/>
</dbReference>
<dbReference type="InterPro" id="IPR050300">
    <property type="entry name" value="GDXG_lipolytic_enzyme"/>
</dbReference>
<organism evidence="3 4">
    <name type="scientific">Varibaculum cambriense</name>
    <dbReference type="NCBI Taxonomy" id="184870"/>
    <lineage>
        <taxon>Bacteria</taxon>
        <taxon>Bacillati</taxon>
        <taxon>Actinomycetota</taxon>
        <taxon>Actinomycetes</taxon>
        <taxon>Actinomycetales</taxon>
        <taxon>Actinomycetaceae</taxon>
        <taxon>Varibaculum</taxon>
    </lineage>
</organism>
<accession>A0AAJ1B9X7</accession>